<dbReference type="Pfam" id="PF00512">
    <property type="entry name" value="HisKA"/>
    <property type="match status" value="1"/>
</dbReference>
<dbReference type="InterPro" id="IPR005467">
    <property type="entry name" value="His_kinase_dom"/>
</dbReference>
<gene>
    <name evidence="5" type="ORF">E3J62_11660</name>
</gene>
<dbReference type="CDD" id="cd00082">
    <property type="entry name" value="HisKA"/>
    <property type="match status" value="1"/>
</dbReference>
<dbReference type="PANTHER" id="PTHR43065:SF42">
    <property type="entry name" value="TWO-COMPONENT SENSOR PPRA"/>
    <property type="match status" value="1"/>
</dbReference>
<dbReference type="InterPro" id="IPR003594">
    <property type="entry name" value="HATPase_dom"/>
</dbReference>
<dbReference type="InterPro" id="IPR003661">
    <property type="entry name" value="HisK_dim/P_dom"/>
</dbReference>
<organism evidence="5 6">
    <name type="scientific">candidate division TA06 bacterium</name>
    <dbReference type="NCBI Taxonomy" id="2250710"/>
    <lineage>
        <taxon>Bacteria</taxon>
        <taxon>Bacteria division TA06</taxon>
    </lineage>
</organism>
<evidence type="ECO:0000256" key="2">
    <source>
        <dbReference type="ARBA" id="ARBA00012438"/>
    </source>
</evidence>
<name>A0A523UN89_UNCT6</name>
<protein>
    <recommendedName>
        <fullName evidence="2">histidine kinase</fullName>
        <ecNumber evidence="2">2.7.13.3</ecNumber>
    </recommendedName>
</protein>
<comment type="caution">
    <text evidence="5">The sequence shown here is derived from an EMBL/GenBank/DDBJ whole genome shotgun (WGS) entry which is preliminary data.</text>
</comment>
<evidence type="ECO:0000256" key="1">
    <source>
        <dbReference type="ARBA" id="ARBA00000085"/>
    </source>
</evidence>
<dbReference type="Proteomes" id="UP000315525">
    <property type="component" value="Unassembled WGS sequence"/>
</dbReference>
<dbReference type="PROSITE" id="PS50109">
    <property type="entry name" value="HIS_KIN"/>
    <property type="match status" value="1"/>
</dbReference>
<evidence type="ECO:0000256" key="3">
    <source>
        <dbReference type="ARBA" id="ARBA00022553"/>
    </source>
</evidence>
<keyword evidence="3" id="KW-0597">Phosphoprotein</keyword>
<dbReference type="SUPFAM" id="SSF55874">
    <property type="entry name" value="ATPase domain of HSP90 chaperone/DNA topoisomerase II/histidine kinase"/>
    <property type="match status" value="1"/>
</dbReference>
<dbReference type="SMART" id="SM00388">
    <property type="entry name" value="HisKA"/>
    <property type="match status" value="1"/>
</dbReference>
<feature type="domain" description="Histidine kinase" evidence="4">
    <location>
        <begin position="360"/>
        <end position="569"/>
    </location>
</feature>
<sequence length="583" mass="64988">MRKKHSKLVPTKPAGNKTTEDFRALSHQILHYASRGVPRINFLEGVSKMLKDFSGCDAVEIRLKDNEDPIRFEFMRRTNRSFNFEIMRCVQHEDGTITCPVEGGSNDSERLCGDIMCGRVKPSLPFFTDKGSFWSGENGLSSTSRRNHGPELGGSYSSITIIPLSVADENIGLLQLKSKKPNYFIQSEIEAYERVARNLGVALIYQRAQAALRERVKELTCLHGIAQVSAQPDISLHEILERIVQLLPPAWQYPEITSARITVHGRSYSTSSFKDYPQKETADIIVQGEKRGVVEIVYSQKKPELDEGPFLREERRLIDAVAKQVALIVERKKAEEDRVHLQDQLRHADRLATIGQLAAGIAHELNEPLGTILGFAQLTKKSSGLSEQTRQDIERIEMASLHAREVIRKLMMFARQMPSKRTKVNLNSLVEDGLYFLESRCVKEGIKFVRVLSPGLPDVTVDPAQLHQVLVNLAVNAIHAMPDGGKLIVQTASSEDYVSLIIEDTGTGMTKEVLKQIFIPFFTTKDVGQGTGLGLPVVHGIVTSHGGSIKVESKPGQGARFEVQLPVAELEDTEESDQNDDRC</sequence>
<dbReference type="InterPro" id="IPR029016">
    <property type="entry name" value="GAF-like_dom_sf"/>
</dbReference>
<dbReference type="Gene3D" id="3.30.565.10">
    <property type="entry name" value="Histidine kinase-like ATPase, C-terminal domain"/>
    <property type="match status" value="1"/>
</dbReference>
<dbReference type="Gene3D" id="3.30.450.40">
    <property type="match status" value="1"/>
</dbReference>
<dbReference type="SUPFAM" id="SSF47384">
    <property type="entry name" value="Homodimeric domain of signal transducing histidine kinase"/>
    <property type="match status" value="1"/>
</dbReference>
<dbReference type="EC" id="2.7.13.3" evidence="2"/>
<dbReference type="Pfam" id="PF02518">
    <property type="entry name" value="HATPase_c"/>
    <property type="match status" value="1"/>
</dbReference>
<dbReference type="InterPro" id="IPR036097">
    <property type="entry name" value="HisK_dim/P_sf"/>
</dbReference>
<evidence type="ECO:0000259" key="4">
    <source>
        <dbReference type="PROSITE" id="PS50109"/>
    </source>
</evidence>
<accession>A0A523UN89</accession>
<dbReference type="AlphaFoldDB" id="A0A523UN89"/>
<dbReference type="EMBL" id="SOJN01000142">
    <property type="protein sequence ID" value="TET43994.1"/>
    <property type="molecule type" value="Genomic_DNA"/>
</dbReference>
<dbReference type="SMART" id="SM00387">
    <property type="entry name" value="HATPase_c"/>
    <property type="match status" value="1"/>
</dbReference>
<dbReference type="Gene3D" id="1.10.287.130">
    <property type="match status" value="1"/>
</dbReference>
<reference evidence="5 6" key="1">
    <citation type="submission" date="2019-03" db="EMBL/GenBank/DDBJ databases">
        <title>Metabolic potential of uncultured bacteria and archaea associated with petroleum seepage in deep-sea sediments.</title>
        <authorList>
            <person name="Dong X."/>
            <person name="Hubert C."/>
        </authorList>
    </citation>
    <scope>NUCLEOTIDE SEQUENCE [LARGE SCALE GENOMIC DNA]</scope>
    <source>
        <strain evidence="5">E44_bin18</strain>
    </source>
</reference>
<dbReference type="PRINTS" id="PR00344">
    <property type="entry name" value="BCTRLSENSOR"/>
</dbReference>
<dbReference type="GO" id="GO:0000155">
    <property type="term" value="F:phosphorelay sensor kinase activity"/>
    <property type="evidence" value="ECO:0007669"/>
    <property type="project" value="InterPro"/>
</dbReference>
<dbReference type="InterPro" id="IPR036890">
    <property type="entry name" value="HATPase_C_sf"/>
</dbReference>
<dbReference type="InterPro" id="IPR004358">
    <property type="entry name" value="Sig_transdc_His_kin-like_C"/>
</dbReference>
<dbReference type="SUPFAM" id="SSF55781">
    <property type="entry name" value="GAF domain-like"/>
    <property type="match status" value="1"/>
</dbReference>
<evidence type="ECO:0000313" key="6">
    <source>
        <dbReference type="Proteomes" id="UP000315525"/>
    </source>
</evidence>
<dbReference type="PANTHER" id="PTHR43065">
    <property type="entry name" value="SENSOR HISTIDINE KINASE"/>
    <property type="match status" value="1"/>
</dbReference>
<evidence type="ECO:0000313" key="5">
    <source>
        <dbReference type="EMBL" id="TET43994.1"/>
    </source>
</evidence>
<proteinExistence type="predicted"/>
<comment type="catalytic activity">
    <reaction evidence="1">
        <text>ATP + protein L-histidine = ADP + protein N-phospho-L-histidine.</text>
        <dbReference type="EC" id="2.7.13.3"/>
    </reaction>
</comment>